<feature type="chain" id="PRO_5011111516" description="Lipoprotein" evidence="1">
    <location>
        <begin position="30"/>
        <end position="215"/>
    </location>
</feature>
<keyword evidence="3" id="KW-1185">Reference proteome</keyword>
<dbReference type="EMBL" id="FCON02000061">
    <property type="protein sequence ID" value="SAL75667.1"/>
    <property type="molecule type" value="Genomic_DNA"/>
</dbReference>
<keyword evidence="1" id="KW-0732">Signal</keyword>
<comment type="caution">
    <text evidence="2">The sequence shown here is derived from an EMBL/GenBank/DDBJ whole genome shotgun (WGS) entry which is preliminary data.</text>
</comment>
<evidence type="ECO:0000256" key="1">
    <source>
        <dbReference type="SAM" id="SignalP"/>
    </source>
</evidence>
<proteinExistence type="predicted"/>
<evidence type="ECO:0008006" key="4">
    <source>
        <dbReference type="Google" id="ProtNLM"/>
    </source>
</evidence>
<organism evidence="2 3">
    <name type="scientific">Caballeronia choica</name>
    <dbReference type="NCBI Taxonomy" id="326476"/>
    <lineage>
        <taxon>Bacteria</taxon>
        <taxon>Pseudomonadati</taxon>
        <taxon>Pseudomonadota</taxon>
        <taxon>Betaproteobacteria</taxon>
        <taxon>Burkholderiales</taxon>
        <taxon>Burkholderiaceae</taxon>
        <taxon>Caballeronia</taxon>
    </lineage>
</organism>
<dbReference type="Proteomes" id="UP000054770">
    <property type="component" value="Unassembled WGS sequence"/>
</dbReference>
<name>A0A158K3I6_9BURK</name>
<protein>
    <recommendedName>
        <fullName evidence="4">Lipoprotein</fullName>
    </recommendedName>
</protein>
<dbReference type="PROSITE" id="PS51257">
    <property type="entry name" value="PROKAR_LIPOPROTEIN"/>
    <property type="match status" value="1"/>
</dbReference>
<evidence type="ECO:0000313" key="3">
    <source>
        <dbReference type="Proteomes" id="UP000054770"/>
    </source>
</evidence>
<evidence type="ECO:0000313" key="2">
    <source>
        <dbReference type="EMBL" id="SAL75667.1"/>
    </source>
</evidence>
<feature type="signal peptide" evidence="1">
    <location>
        <begin position="1"/>
        <end position="29"/>
    </location>
</feature>
<accession>A0A158K3I6</accession>
<dbReference type="RefSeq" id="WP_235028477.1">
    <property type="nucleotide sequence ID" value="NZ_FCON02000061.1"/>
</dbReference>
<reference evidence="2" key="1">
    <citation type="submission" date="2016-01" db="EMBL/GenBank/DDBJ databases">
        <authorList>
            <person name="Peeters C."/>
        </authorList>
    </citation>
    <scope>NUCLEOTIDE SEQUENCE [LARGE SCALE GENOMIC DNA]</scope>
    <source>
        <strain evidence="2">LMG 22940</strain>
    </source>
</reference>
<gene>
    <name evidence="2" type="ORF">AWB68_04817</name>
</gene>
<dbReference type="AlphaFoldDB" id="A0A158K3I6"/>
<sequence>MTRNRNRPCHRRSAWFVALLCATMLFASACTVQLAPPYDQSLIDGIRGVSNDIMEMYASTSMGVAKTTFGQRVDRYNQIIGRADALALQSQNRPVADSALRDKAEQAIKQKLAINPLPTSMSDDALTMAANECADARHVPRMPVLPSFGPLPGSGQQQSQPPASALALTQISRAIALLRDTDCAHGLNGAEVAANKGYVTHFVAEALFYENFLQR</sequence>